<feature type="region of interest" description="Disordered" evidence="4">
    <location>
        <begin position="452"/>
        <end position="484"/>
    </location>
</feature>
<evidence type="ECO:0000259" key="5">
    <source>
        <dbReference type="Pfam" id="PF00082"/>
    </source>
</evidence>
<accession>A0A4R5QA40</accession>
<dbReference type="InterPro" id="IPR000209">
    <property type="entry name" value="Peptidase_S8/S53_dom"/>
</dbReference>
<keyword evidence="3" id="KW-0720">Serine protease</keyword>
<dbReference type="GO" id="GO:0016020">
    <property type="term" value="C:membrane"/>
    <property type="evidence" value="ECO:0007669"/>
    <property type="project" value="TreeGrafter"/>
</dbReference>
<dbReference type="InterPro" id="IPR036852">
    <property type="entry name" value="Peptidase_S8/S53_dom_sf"/>
</dbReference>
<dbReference type="SUPFAM" id="SSF52743">
    <property type="entry name" value="Subtilisin-like"/>
    <property type="match status" value="1"/>
</dbReference>
<comment type="caution">
    <text evidence="6">The sequence shown here is derived from an EMBL/GenBank/DDBJ whole genome shotgun (WGS) entry which is preliminary data.</text>
</comment>
<organism evidence="6 7">
    <name type="scientific">Dankookia rubra</name>
    <dbReference type="NCBI Taxonomy" id="1442381"/>
    <lineage>
        <taxon>Bacteria</taxon>
        <taxon>Pseudomonadati</taxon>
        <taxon>Pseudomonadota</taxon>
        <taxon>Alphaproteobacteria</taxon>
        <taxon>Acetobacterales</taxon>
        <taxon>Roseomonadaceae</taxon>
        <taxon>Dankookia</taxon>
    </lineage>
</organism>
<dbReference type="PANTHER" id="PTHR42884">
    <property type="entry name" value="PROPROTEIN CONVERTASE SUBTILISIN/KEXIN-RELATED"/>
    <property type="match status" value="1"/>
</dbReference>
<protein>
    <recommendedName>
        <fullName evidence="5">Peptidase S8/S53 domain-containing protein</fullName>
    </recommendedName>
</protein>
<dbReference type="PANTHER" id="PTHR42884:SF14">
    <property type="entry name" value="NEUROENDOCRINE CONVERTASE 1"/>
    <property type="match status" value="1"/>
</dbReference>
<keyword evidence="7" id="KW-1185">Reference proteome</keyword>
<evidence type="ECO:0000313" key="6">
    <source>
        <dbReference type="EMBL" id="TDH59408.1"/>
    </source>
</evidence>
<dbReference type="GO" id="GO:0004252">
    <property type="term" value="F:serine-type endopeptidase activity"/>
    <property type="evidence" value="ECO:0007669"/>
    <property type="project" value="InterPro"/>
</dbReference>
<dbReference type="EMBL" id="SMSJ01000067">
    <property type="protein sequence ID" value="TDH59408.1"/>
    <property type="molecule type" value="Genomic_DNA"/>
</dbReference>
<proteinExistence type="predicted"/>
<keyword evidence="2" id="KW-0378">Hydrolase</keyword>
<dbReference type="AlphaFoldDB" id="A0A4R5QA40"/>
<dbReference type="Pfam" id="PF00082">
    <property type="entry name" value="Peptidase_S8"/>
    <property type="match status" value="1"/>
</dbReference>
<evidence type="ECO:0000256" key="4">
    <source>
        <dbReference type="SAM" id="MobiDB-lite"/>
    </source>
</evidence>
<name>A0A4R5QA40_9PROT</name>
<evidence type="ECO:0000256" key="3">
    <source>
        <dbReference type="ARBA" id="ARBA00022825"/>
    </source>
</evidence>
<keyword evidence="1" id="KW-0645">Protease</keyword>
<feature type="compositionally biased region" description="Low complexity" evidence="4">
    <location>
        <begin position="473"/>
        <end position="484"/>
    </location>
</feature>
<dbReference type="RefSeq" id="WP_133291779.1">
    <property type="nucleotide sequence ID" value="NZ_SMSJ01000067.1"/>
</dbReference>
<reference evidence="6 7" key="1">
    <citation type="journal article" date="2016" name="J. Microbiol.">
        <title>Dankookia rubra gen. nov., sp. nov., an alphaproteobacterium isolated from sediment of a shallow stream.</title>
        <authorList>
            <person name="Kim W.H."/>
            <person name="Kim D.H."/>
            <person name="Kang K."/>
            <person name="Ahn T.Y."/>
        </authorList>
    </citation>
    <scope>NUCLEOTIDE SEQUENCE [LARGE SCALE GENOMIC DNA]</scope>
    <source>
        <strain evidence="6 7">JCM30602</strain>
    </source>
</reference>
<sequence length="484" mass="52193">MDPNRQIRFYVSFPKGLGLPRDSDELRQQVREIARRGCERGEQAPDPRVVDRPSERVRLPRALAALGLAASEEVVTFADTADNAARLVRQLQQAGLAVRAGIDLPMALQSWWCPTQGPRLFGDRAEAERLIRAGGLRDPRRDKRVNLVIIDQGLPKDFPFPGDRDGWTIDDTTTQETRKPFQGTGRHAAMVARNALAFVEPANVKLWDCPLLPDQIDQLGSFLAYADVVFGQLIDTIDEHRKQNPDSGSWVLVNAWGVWDTSQDVPPPNPLNYARNIDHALNRHVAALDGKGVDQVFAAGNCGQFCPPMRCGPLNRGPGRSIHGANSHPQVLTVGAVRSDGLWVGYSAEGPGTLAAAKPDLCAPTLFREVLVPFNGEDNSGTSAACGVAAGVVAAARARRPWDQMAPEALRVLLRDTATPQGTDPTSRSRCGAGILNAEKVATLAVIGAKAQVAPAPKAGRKGPKAARKRAAPRQPATARGRRA</sequence>
<evidence type="ECO:0000313" key="7">
    <source>
        <dbReference type="Proteomes" id="UP000295096"/>
    </source>
</evidence>
<evidence type="ECO:0000256" key="2">
    <source>
        <dbReference type="ARBA" id="ARBA00022801"/>
    </source>
</evidence>
<feature type="domain" description="Peptidase S8/S53" evidence="5">
    <location>
        <begin position="248"/>
        <end position="434"/>
    </location>
</feature>
<feature type="compositionally biased region" description="Basic residues" evidence="4">
    <location>
        <begin position="459"/>
        <end position="472"/>
    </location>
</feature>
<dbReference type="Proteomes" id="UP000295096">
    <property type="component" value="Unassembled WGS sequence"/>
</dbReference>
<evidence type="ECO:0000256" key="1">
    <source>
        <dbReference type="ARBA" id="ARBA00022670"/>
    </source>
</evidence>
<dbReference type="GO" id="GO:0016485">
    <property type="term" value="P:protein processing"/>
    <property type="evidence" value="ECO:0007669"/>
    <property type="project" value="TreeGrafter"/>
</dbReference>
<dbReference type="OrthoDB" id="3496386at2"/>
<dbReference type="Gene3D" id="3.40.50.200">
    <property type="entry name" value="Peptidase S8/S53 domain"/>
    <property type="match status" value="1"/>
</dbReference>
<gene>
    <name evidence="6" type="ORF">E2C06_27455</name>
</gene>